<proteinExistence type="predicted"/>
<comment type="caution">
    <text evidence="1">The sequence shown here is derived from an EMBL/GenBank/DDBJ whole genome shotgun (WGS) entry which is preliminary data.</text>
</comment>
<accession>A0ACB8UVH7</accession>
<reference evidence="1" key="1">
    <citation type="journal article" date="2022" name="bioRxiv">
        <title>Population genetic analysis of Ophidiomyces ophidiicola, the causative agent of snake fungal disease, indicates recent introductions to the USA.</title>
        <authorList>
            <person name="Ladner J.T."/>
            <person name="Palmer J.M."/>
            <person name="Ettinger C.L."/>
            <person name="Stajich J.E."/>
            <person name="Farrell T.M."/>
            <person name="Glorioso B.M."/>
            <person name="Lawson B."/>
            <person name="Price S.J."/>
            <person name="Stengle A.G."/>
            <person name="Grear D.A."/>
            <person name="Lorch J.M."/>
        </authorList>
    </citation>
    <scope>NUCLEOTIDE SEQUENCE</scope>
    <source>
        <strain evidence="1">NWHC 24266-5</strain>
    </source>
</reference>
<organism evidence="1">
    <name type="scientific">Ophidiomyces ophidiicola</name>
    <dbReference type="NCBI Taxonomy" id="1387563"/>
    <lineage>
        <taxon>Eukaryota</taxon>
        <taxon>Fungi</taxon>
        <taxon>Dikarya</taxon>
        <taxon>Ascomycota</taxon>
        <taxon>Pezizomycotina</taxon>
        <taxon>Eurotiomycetes</taxon>
        <taxon>Eurotiomycetidae</taxon>
        <taxon>Onygenales</taxon>
        <taxon>Onygenaceae</taxon>
        <taxon>Ophidiomyces</taxon>
    </lineage>
</organism>
<dbReference type="EMBL" id="JALBCA010000057">
    <property type="protein sequence ID" value="KAI2385542.1"/>
    <property type="molecule type" value="Genomic_DNA"/>
</dbReference>
<name>A0ACB8UVH7_9EURO</name>
<protein>
    <submittedName>
        <fullName evidence="1">Uncharacterized protein</fullName>
    </submittedName>
</protein>
<sequence length="326" mass="36536">MSSTMCKGPAVPGPDFSAFQRLLKPLFPGVKIQNIRLLEGHSHPLHFLQLSNGLELVLKARPLLSTPVLRHERYNLETEAAVLSLLSQSKIDGIPKLSKVENPSIPQRTSYLLRHSIRGLPLSEIDVSLSVDEQKGIDRRVSATLNLIAQHTSSQFGLVHNVASGAGCRTWKQAFLALLDSLIWDAENLFISLPYPEIRQHAMRLSACLDDVKLPRLVILNIGQPSQTIVDPRTKRVSGFVDFSSALWGDPLMAEIFESASSAFLEGFQSDMDEKSAPIRLLLYSCYHNILRVVRQYYRNREDDEELTARRALTARLAKLSTLEFP</sequence>
<gene>
    <name evidence="1" type="ORF">LOY88_004043</name>
</gene>
<evidence type="ECO:0000313" key="1">
    <source>
        <dbReference type="EMBL" id="KAI2385542.1"/>
    </source>
</evidence>